<sequence>IKSLNEMSELNLKLEKVREKLDQLKIEAILITHLPNIRYLTGFTGSSAICIITKNEAFFITDFRYKEQSKEQVKGFKRFIATGKTLLDLIQEKNIFDKFKKIGVESQHIPLSFVLELKKKFRDVKFIPTKNFIEEISAVKTHSEVEKIKFAIKISEKVFEEILNIIKPGISELEIASEITYLHRKFGAEKDAFDIIVASGWRSALPHGVATDKKLKKGELVVIDFGCVYDGYHSDITRTISIGKAKPEARKIYQIVLDAQAKAIEKVGKGVKANELDSVARNYIKQKGYGKFFGHSLGHGIGIEIHTLPRIAPKSNYILQAGNVITIEPGIYIPGFGGVRIEDDILVDSNASILTSLPRNLIEV</sequence>
<dbReference type="Proteomes" id="UP000243105">
    <property type="component" value="Unassembled WGS sequence"/>
</dbReference>
<dbReference type="GO" id="GO:0004177">
    <property type="term" value="F:aminopeptidase activity"/>
    <property type="evidence" value="ECO:0007669"/>
    <property type="project" value="UniProtKB-KW"/>
</dbReference>
<feature type="domain" description="Peptidase M24" evidence="2">
    <location>
        <begin position="146"/>
        <end position="348"/>
    </location>
</feature>
<accession>A0A916LKM3</accession>
<dbReference type="SUPFAM" id="SSF53092">
    <property type="entry name" value="Creatinase/prolidase N-terminal domain"/>
    <property type="match status" value="1"/>
</dbReference>
<dbReference type="InterPro" id="IPR000994">
    <property type="entry name" value="Pept_M24"/>
</dbReference>
<protein>
    <submittedName>
        <fullName evidence="4">Xaa-Pro aminopeptidase</fullName>
    </submittedName>
</protein>
<dbReference type="CDD" id="cd01092">
    <property type="entry name" value="APP-like"/>
    <property type="match status" value="1"/>
</dbReference>
<evidence type="ECO:0000313" key="4">
    <source>
        <dbReference type="EMBL" id="CUT05109.1"/>
    </source>
</evidence>
<keyword evidence="4" id="KW-0645">Protease</keyword>
<evidence type="ECO:0000259" key="3">
    <source>
        <dbReference type="Pfam" id="PF01321"/>
    </source>
</evidence>
<gene>
    <name evidence="4" type="ORF">JGI25_01531</name>
</gene>
<keyword evidence="4" id="KW-0031">Aminopeptidase</keyword>
<dbReference type="InterPro" id="IPR000587">
    <property type="entry name" value="Creatinase_N"/>
</dbReference>
<dbReference type="Pfam" id="PF01321">
    <property type="entry name" value="Creatinase_N"/>
    <property type="match status" value="1"/>
</dbReference>
<dbReference type="SUPFAM" id="SSF55920">
    <property type="entry name" value="Creatinase/aminopeptidase"/>
    <property type="match status" value="1"/>
</dbReference>
<dbReference type="RefSeq" id="WP_234696806.1">
    <property type="nucleotide sequence ID" value="NZ_CZVV01000148.1"/>
</dbReference>
<proteinExistence type="predicted"/>
<organism evidence="4 5">
    <name type="scientific">Kryptobacter tengchongensis</name>
    <dbReference type="NCBI Taxonomy" id="1643429"/>
    <lineage>
        <taxon>Bacteria</taxon>
        <taxon>Pseudomonadati</taxon>
        <taxon>Candidatus Kryptoniota</taxon>
        <taxon>Candidatus Kryptobacter</taxon>
    </lineage>
</organism>
<dbReference type="PRINTS" id="PR00599">
    <property type="entry name" value="MAPEPTIDASE"/>
</dbReference>
<dbReference type="FunFam" id="3.90.230.10:FF:000014">
    <property type="entry name" value="Aminopeptidase P family protein"/>
    <property type="match status" value="1"/>
</dbReference>
<dbReference type="InterPro" id="IPR036005">
    <property type="entry name" value="Creatinase/aminopeptidase-like"/>
</dbReference>
<dbReference type="GO" id="GO:0008235">
    <property type="term" value="F:metalloexopeptidase activity"/>
    <property type="evidence" value="ECO:0007669"/>
    <property type="project" value="UniProtKB-ARBA"/>
</dbReference>
<dbReference type="InterPro" id="IPR001714">
    <property type="entry name" value="Pept_M24_MAP"/>
</dbReference>
<dbReference type="PANTHER" id="PTHR46112">
    <property type="entry name" value="AMINOPEPTIDASE"/>
    <property type="match status" value="1"/>
</dbReference>
<dbReference type="InterPro" id="IPR029149">
    <property type="entry name" value="Creatin/AminoP/Spt16_N"/>
</dbReference>
<name>A0A916LKM3_KRYT1</name>
<dbReference type="AlphaFoldDB" id="A0A916LKM3"/>
<dbReference type="PANTHER" id="PTHR46112:SF3">
    <property type="entry name" value="AMINOPEPTIDASE YPDF"/>
    <property type="match status" value="1"/>
</dbReference>
<feature type="non-terminal residue" evidence="4">
    <location>
        <position position="1"/>
    </location>
</feature>
<dbReference type="InterPro" id="IPR050659">
    <property type="entry name" value="Peptidase_M24B"/>
</dbReference>
<dbReference type="Pfam" id="PF00557">
    <property type="entry name" value="Peptidase_M24"/>
    <property type="match status" value="1"/>
</dbReference>
<evidence type="ECO:0000256" key="1">
    <source>
        <dbReference type="ARBA" id="ARBA00022801"/>
    </source>
</evidence>
<keyword evidence="1" id="KW-0378">Hydrolase</keyword>
<dbReference type="Gene3D" id="3.40.350.10">
    <property type="entry name" value="Creatinase/prolidase N-terminal domain"/>
    <property type="match status" value="1"/>
</dbReference>
<evidence type="ECO:0000259" key="2">
    <source>
        <dbReference type="Pfam" id="PF00557"/>
    </source>
</evidence>
<feature type="domain" description="Creatinase N-terminal" evidence="3">
    <location>
        <begin position="14"/>
        <end position="136"/>
    </location>
</feature>
<comment type="caution">
    <text evidence="4">The sequence shown here is derived from an EMBL/GenBank/DDBJ whole genome shotgun (WGS) entry which is preliminary data.</text>
</comment>
<dbReference type="Gene3D" id="3.90.230.10">
    <property type="entry name" value="Creatinase/methionine aminopeptidase superfamily"/>
    <property type="match status" value="1"/>
</dbReference>
<reference evidence="4 5" key="1">
    <citation type="submission" date="2015-11" db="EMBL/GenBank/DDBJ databases">
        <authorList>
            <person name="Varghese N."/>
        </authorList>
    </citation>
    <scope>NUCLEOTIDE SEQUENCE [LARGE SCALE GENOMIC DNA]</scope>
    <source>
        <strain evidence="4 5">JGI-25</strain>
    </source>
</reference>
<dbReference type="EMBL" id="CZVV01000148">
    <property type="protein sequence ID" value="CUT05109.1"/>
    <property type="molecule type" value="Genomic_DNA"/>
</dbReference>
<evidence type="ECO:0000313" key="5">
    <source>
        <dbReference type="Proteomes" id="UP000243105"/>
    </source>
</evidence>